<feature type="domain" description="Secretion system C-terminal sorting" evidence="3">
    <location>
        <begin position="387"/>
        <end position="454"/>
    </location>
</feature>
<dbReference type="InterPro" id="IPR026444">
    <property type="entry name" value="Secre_tail"/>
</dbReference>
<gene>
    <name evidence="4" type="ORF">F6464_14035</name>
</gene>
<feature type="signal peptide" evidence="2">
    <location>
        <begin position="1"/>
        <end position="20"/>
    </location>
</feature>
<evidence type="ECO:0000259" key="3">
    <source>
        <dbReference type="Pfam" id="PF18962"/>
    </source>
</evidence>
<protein>
    <submittedName>
        <fullName evidence="4">T9SS type A sorting domain-containing protein</fullName>
    </submittedName>
</protein>
<evidence type="ECO:0000313" key="4">
    <source>
        <dbReference type="EMBL" id="KAB1153702.1"/>
    </source>
</evidence>
<accession>A0A7J5A802</accession>
<feature type="chain" id="PRO_5029617470" evidence="2">
    <location>
        <begin position="21"/>
        <end position="458"/>
    </location>
</feature>
<dbReference type="Pfam" id="PF18962">
    <property type="entry name" value="Por_Secre_tail"/>
    <property type="match status" value="1"/>
</dbReference>
<dbReference type="NCBIfam" id="TIGR04183">
    <property type="entry name" value="Por_Secre_tail"/>
    <property type="match status" value="1"/>
</dbReference>
<keyword evidence="5" id="KW-1185">Reference proteome</keyword>
<dbReference type="EMBL" id="WAEM01000013">
    <property type="protein sequence ID" value="KAB1153702.1"/>
    <property type="molecule type" value="Genomic_DNA"/>
</dbReference>
<comment type="caution">
    <text evidence="4">The sequence shown here is derived from an EMBL/GenBank/DDBJ whole genome shotgun (WGS) entry which is preliminary data.</text>
</comment>
<evidence type="ECO:0000256" key="2">
    <source>
        <dbReference type="SAM" id="SignalP"/>
    </source>
</evidence>
<dbReference type="AlphaFoldDB" id="A0A7J5A802"/>
<organism evidence="4 5">
    <name type="scientific">Flavobacterium luteum</name>
    <dbReference type="NCBI Taxonomy" id="2026654"/>
    <lineage>
        <taxon>Bacteria</taxon>
        <taxon>Pseudomonadati</taxon>
        <taxon>Bacteroidota</taxon>
        <taxon>Flavobacteriia</taxon>
        <taxon>Flavobacteriales</taxon>
        <taxon>Flavobacteriaceae</taxon>
        <taxon>Flavobacterium</taxon>
    </lineage>
</organism>
<evidence type="ECO:0000313" key="5">
    <source>
        <dbReference type="Proteomes" id="UP000490922"/>
    </source>
</evidence>
<reference evidence="4 5" key="1">
    <citation type="submission" date="2019-09" db="EMBL/GenBank/DDBJ databases">
        <title>Flavobacterium sp. nov., isolated from glacier ice.</title>
        <authorList>
            <person name="Liu Q."/>
        </authorList>
    </citation>
    <scope>NUCLEOTIDE SEQUENCE [LARGE SCALE GENOMIC DNA]</scope>
    <source>
        <strain evidence="4 5">NBRC 112527</strain>
    </source>
</reference>
<name>A0A7J5A802_9FLAO</name>
<dbReference type="Proteomes" id="UP000490922">
    <property type="component" value="Unassembled WGS sequence"/>
</dbReference>
<dbReference type="OrthoDB" id="849076at2"/>
<evidence type="ECO:0000256" key="1">
    <source>
        <dbReference type="ARBA" id="ARBA00022729"/>
    </source>
</evidence>
<keyword evidence="1 2" id="KW-0732">Signal</keyword>
<proteinExistence type="predicted"/>
<sequence>MKKKITLLLLFVITSISVWSQTISFTEVPASTPIGTILTVSYEYTIASEGQVSCGISLFDDWTYISYVNGASLNPAPAGTNVTGTFNILIPGGTTLTSNLTGKQNYKVILELKNASGTWLAGDYSVQNYNFTASTVALPSISVTSIPASIQAGTNLVVNYKYTAASAGKVSAVITKNGGVNAYDYISTVAFDQLDPAAAGTDVTGSFTLAIPANTTPTASLTGNENYRVILELKDAGDNWLAGNYDNLNYNITVGTAPFITVTSIPASTPAGTDLIINYKYTATSTGIISAVVTKNGGVNAYDYISTVAFNQIDPAAVGTNVTGSITLAISGDTTPTASLTGNENYRVTLELKDASNNFVAGDYSNLNYTISPSLSTNDFNTDKFSVYPNPVDNVLKIANSGNLSKASFRILNVSGQTIQKTSSLNKEGIDVSGLNTGIYMLSVDSDKGSKRIKFIKK</sequence>
<dbReference type="RefSeq" id="WP_151108585.1">
    <property type="nucleotide sequence ID" value="NZ_WAEM01000013.1"/>
</dbReference>